<dbReference type="PROSITE" id="PS50262">
    <property type="entry name" value="G_PROTEIN_RECEP_F1_2"/>
    <property type="match status" value="2"/>
</dbReference>
<evidence type="ECO:0000256" key="7">
    <source>
        <dbReference type="ARBA" id="ARBA00023170"/>
    </source>
</evidence>
<dbReference type="PROSITE" id="PS00237">
    <property type="entry name" value="G_PROTEIN_RECEP_F1_1"/>
    <property type="match status" value="2"/>
</dbReference>
<dbReference type="Pfam" id="PF00001">
    <property type="entry name" value="7tm_1"/>
    <property type="match status" value="2"/>
</dbReference>
<keyword evidence="3 10" id="KW-0812">Transmembrane</keyword>
<keyword evidence="4 11" id="KW-1133">Transmembrane helix</keyword>
<accession>A0ABN8NFI0</accession>
<sequence length="602" mass="67415">MNVSSANTNSCSLPMAHGILLILVNAIVCVLGSLGNLLVCLAIATNSRLRRPSNYLLFSLAIADLIITFVCEPIVLEYISFLTFFHECRRGPNLRVFSISSGLSCQSSVLHLAAISLDRFVAVAFPLRHKMFMEKGGLKIMLIASWSIPILTSVLPNILPKGSPLFFYFIRIGIFVFSGLSIFFFHFLIVVALLYYRKKTKQLRARTVSVRVTCTLAIATGVFTVCWVPIITVLAVDKWRRSPLHFWRQTLAMSNSAMNFVIYSARMRDFKDAYVGILRKMLCLFSEFQMEANLKCKRIANATFETSMVSTNYTDNMNVSSANSCSLPMAHGIPLILVNAIVGVLGSLGNLLVCLAIATNSRLRRASNYLLFSLAVADIIVTLICEPIYLEFISRLTFFHKCRTSTETLVYEVLVSLSCQTSFLHLASISIDRFVAVAFPLRHKILMEKCGLKIMLLASWSIPILNSFLFKIIPTGSTPVSYVIGVGIFLFSGSTIFFFHFLIVVALLYYRKKTKQLRARTVSVRVTCTLAIATGVFIVCWVPISTLLSAGKPPPLPQRSPLYFWFETLALSNSAMNFVIYSARMRDFKDAYVGIFRKMFCL</sequence>
<evidence type="ECO:0000256" key="6">
    <source>
        <dbReference type="ARBA" id="ARBA00023136"/>
    </source>
</evidence>
<reference evidence="13 14" key="1">
    <citation type="submission" date="2022-05" db="EMBL/GenBank/DDBJ databases">
        <authorList>
            <consortium name="Genoscope - CEA"/>
            <person name="William W."/>
        </authorList>
    </citation>
    <scope>NUCLEOTIDE SEQUENCE [LARGE SCALE GENOMIC DNA]</scope>
</reference>
<keyword evidence="6 11" id="KW-0472">Membrane</keyword>
<dbReference type="EMBL" id="CALNXK010000020">
    <property type="protein sequence ID" value="CAH3107543.1"/>
    <property type="molecule type" value="Genomic_DNA"/>
</dbReference>
<evidence type="ECO:0000313" key="14">
    <source>
        <dbReference type="Proteomes" id="UP001159405"/>
    </source>
</evidence>
<name>A0ABN8NFI0_9CNID</name>
<proteinExistence type="inferred from homology"/>
<dbReference type="PRINTS" id="PR00237">
    <property type="entry name" value="GPCRRHODOPSN"/>
</dbReference>
<dbReference type="InterPro" id="IPR000276">
    <property type="entry name" value="GPCR_Rhodpsn"/>
</dbReference>
<keyword evidence="7 10" id="KW-0675">Receptor</keyword>
<evidence type="ECO:0000256" key="3">
    <source>
        <dbReference type="ARBA" id="ARBA00022692"/>
    </source>
</evidence>
<keyword evidence="2" id="KW-1003">Cell membrane</keyword>
<comment type="subcellular location">
    <subcellularLocation>
        <location evidence="1">Cell membrane</location>
        <topology evidence="1">Multi-pass membrane protein</topology>
    </subcellularLocation>
</comment>
<keyword evidence="14" id="KW-1185">Reference proteome</keyword>
<comment type="caution">
    <text evidence="13">The sequence shown here is derived from an EMBL/GenBank/DDBJ whole genome shotgun (WGS) entry which is preliminary data.</text>
</comment>
<dbReference type="InterPro" id="IPR017452">
    <property type="entry name" value="GPCR_Rhodpsn_7TM"/>
</dbReference>
<feature type="transmembrane region" description="Helical" evidence="11">
    <location>
        <begin position="409"/>
        <end position="429"/>
    </location>
</feature>
<evidence type="ECO:0000256" key="2">
    <source>
        <dbReference type="ARBA" id="ARBA00022475"/>
    </source>
</evidence>
<feature type="transmembrane region" description="Helical" evidence="11">
    <location>
        <begin position="336"/>
        <end position="357"/>
    </location>
</feature>
<feature type="transmembrane region" description="Helical" evidence="11">
    <location>
        <begin position="564"/>
        <end position="583"/>
    </location>
</feature>
<comment type="similarity">
    <text evidence="10">Belongs to the G-protein coupled receptor 1 family.</text>
</comment>
<feature type="transmembrane region" description="Helical" evidence="11">
    <location>
        <begin position="55"/>
        <end position="76"/>
    </location>
</feature>
<feature type="transmembrane region" description="Helical" evidence="11">
    <location>
        <begin position="138"/>
        <end position="159"/>
    </location>
</feature>
<feature type="domain" description="G-protein coupled receptors family 1 profile" evidence="12">
    <location>
        <begin position="35"/>
        <end position="263"/>
    </location>
</feature>
<dbReference type="PANTHER" id="PTHR24246">
    <property type="entry name" value="OLFACTORY RECEPTOR AND ADENOSINE RECEPTOR"/>
    <property type="match status" value="1"/>
</dbReference>
<dbReference type="PANTHER" id="PTHR24246:SF27">
    <property type="entry name" value="ADENOSINE RECEPTOR, ISOFORM A"/>
    <property type="match status" value="1"/>
</dbReference>
<feature type="transmembrane region" description="Helical" evidence="11">
    <location>
        <begin position="165"/>
        <end position="196"/>
    </location>
</feature>
<feature type="transmembrane region" description="Helical" evidence="11">
    <location>
        <begin position="96"/>
        <end position="117"/>
    </location>
</feature>
<evidence type="ECO:0000256" key="9">
    <source>
        <dbReference type="ARBA" id="ARBA00023224"/>
    </source>
</evidence>
<evidence type="ECO:0000256" key="10">
    <source>
        <dbReference type="RuleBase" id="RU000688"/>
    </source>
</evidence>
<dbReference type="Gene3D" id="1.20.1070.10">
    <property type="entry name" value="Rhodopsin 7-helix transmembrane proteins"/>
    <property type="match status" value="2"/>
</dbReference>
<evidence type="ECO:0000259" key="12">
    <source>
        <dbReference type="PROSITE" id="PS50262"/>
    </source>
</evidence>
<evidence type="ECO:0000256" key="5">
    <source>
        <dbReference type="ARBA" id="ARBA00023040"/>
    </source>
</evidence>
<feature type="domain" description="G-protein coupled receptors family 1 profile" evidence="12">
    <location>
        <begin position="349"/>
        <end position="581"/>
    </location>
</feature>
<feature type="transmembrane region" description="Helical" evidence="11">
    <location>
        <begin position="450"/>
        <end position="470"/>
    </location>
</feature>
<keyword evidence="5 10" id="KW-0297">G-protein coupled receptor</keyword>
<feature type="transmembrane region" description="Helical" evidence="11">
    <location>
        <begin position="369"/>
        <end position="389"/>
    </location>
</feature>
<evidence type="ECO:0000256" key="8">
    <source>
        <dbReference type="ARBA" id="ARBA00023180"/>
    </source>
</evidence>
<feature type="transmembrane region" description="Helical" evidence="11">
    <location>
        <begin position="20"/>
        <end position="43"/>
    </location>
</feature>
<gene>
    <name evidence="13" type="ORF">PLOB_00016715</name>
</gene>
<protein>
    <recommendedName>
        <fullName evidence="12">G-protein coupled receptors family 1 profile domain-containing protein</fullName>
    </recommendedName>
</protein>
<evidence type="ECO:0000313" key="13">
    <source>
        <dbReference type="EMBL" id="CAH3107543.1"/>
    </source>
</evidence>
<dbReference type="Proteomes" id="UP001159405">
    <property type="component" value="Unassembled WGS sequence"/>
</dbReference>
<keyword evidence="8" id="KW-0325">Glycoprotein</keyword>
<feature type="transmembrane region" description="Helical" evidence="11">
    <location>
        <begin position="482"/>
        <end position="510"/>
    </location>
</feature>
<organism evidence="13 14">
    <name type="scientific">Porites lobata</name>
    <dbReference type="NCBI Taxonomy" id="104759"/>
    <lineage>
        <taxon>Eukaryota</taxon>
        <taxon>Metazoa</taxon>
        <taxon>Cnidaria</taxon>
        <taxon>Anthozoa</taxon>
        <taxon>Hexacorallia</taxon>
        <taxon>Scleractinia</taxon>
        <taxon>Fungiina</taxon>
        <taxon>Poritidae</taxon>
        <taxon>Porites</taxon>
    </lineage>
</organism>
<evidence type="ECO:0000256" key="4">
    <source>
        <dbReference type="ARBA" id="ARBA00022989"/>
    </source>
</evidence>
<evidence type="ECO:0000256" key="11">
    <source>
        <dbReference type="SAM" id="Phobius"/>
    </source>
</evidence>
<feature type="transmembrane region" description="Helical" evidence="11">
    <location>
        <begin position="522"/>
        <end position="544"/>
    </location>
</feature>
<dbReference type="SUPFAM" id="SSF81321">
    <property type="entry name" value="Family A G protein-coupled receptor-like"/>
    <property type="match status" value="2"/>
</dbReference>
<feature type="transmembrane region" description="Helical" evidence="11">
    <location>
        <begin position="208"/>
        <end position="236"/>
    </location>
</feature>
<dbReference type="SMART" id="SM01381">
    <property type="entry name" value="7TM_GPCR_Srsx"/>
    <property type="match status" value="1"/>
</dbReference>
<evidence type="ECO:0000256" key="1">
    <source>
        <dbReference type="ARBA" id="ARBA00004651"/>
    </source>
</evidence>
<keyword evidence="9 10" id="KW-0807">Transducer</keyword>